<dbReference type="InterPro" id="IPR058548">
    <property type="entry name" value="MlaB-like_STAS"/>
</dbReference>
<accession>A0ABX0NS85</accession>
<dbReference type="EMBL" id="WHJH01000011">
    <property type="protein sequence ID" value="NHZ89763.1"/>
    <property type="molecule type" value="Genomic_DNA"/>
</dbReference>
<dbReference type="SUPFAM" id="SSF52091">
    <property type="entry name" value="SpoIIaa-like"/>
    <property type="match status" value="1"/>
</dbReference>
<evidence type="ECO:0000259" key="1">
    <source>
        <dbReference type="PROSITE" id="PS50801"/>
    </source>
</evidence>
<evidence type="ECO:0000313" key="3">
    <source>
        <dbReference type="Proteomes" id="UP000609726"/>
    </source>
</evidence>
<dbReference type="Proteomes" id="UP000609726">
    <property type="component" value="Unassembled WGS sequence"/>
</dbReference>
<feature type="domain" description="STAS" evidence="1">
    <location>
        <begin position="47"/>
        <end position="110"/>
    </location>
</feature>
<dbReference type="InterPro" id="IPR002645">
    <property type="entry name" value="STAS_dom"/>
</dbReference>
<gene>
    <name evidence="2" type="ORF">F2P45_12175</name>
</gene>
<organism evidence="2 3">
    <name type="scientific">Massilia mucilaginosa</name>
    <dbReference type="NCBI Taxonomy" id="2609282"/>
    <lineage>
        <taxon>Bacteria</taxon>
        <taxon>Pseudomonadati</taxon>
        <taxon>Pseudomonadota</taxon>
        <taxon>Betaproteobacteria</taxon>
        <taxon>Burkholderiales</taxon>
        <taxon>Oxalobacteraceae</taxon>
        <taxon>Telluria group</taxon>
        <taxon>Massilia</taxon>
    </lineage>
</organism>
<dbReference type="CDD" id="cd07043">
    <property type="entry name" value="STAS_anti-anti-sigma_factors"/>
    <property type="match status" value="1"/>
</dbReference>
<name>A0ABX0NS85_9BURK</name>
<dbReference type="PROSITE" id="PS50801">
    <property type="entry name" value="STAS"/>
    <property type="match status" value="1"/>
</dbReference>
<comment type="caution">
    <text evidence="2">The sequence shown here is derived from an EMBL/GenBank/DDBJ whole genome shotgun (WGS) entry which is preliminary data.</text>
</comment>
<reference evidence="2 3" key="1">
    <citation type="submission" date="2019-10" db="EMBL/GenBank/DDBJ databases">
        <title>Taxonomy of Antarctic Massilia spp.: description of Massilia rubra sp. nov., Massilia aquatica sp. nov., Massilia mucilaginosa sp. nov., Massilia frigida sp. nov. isolated from streams, lakes and regoliths.</title>
        <authorList>
            <person name="Holochova P."/>
            <person name="Sedlacek I."/>
            <person name="Kralova S."/>
            <person name="Maslanova I."/>
            <person name="Busse H.-J."/>
            <person name="Stankova E."/>
            <person name="Vrbovska V."/>
            <person name="Kovarovic V."/>
            <person name="Bartak M."/>
            <person name="Svec P."/>
            <person name="Pantucek R."/>
        </authorList>
    </citation>
    <scope>NUCLEOTIDE SEQUENCE [LARGE SCALE GENOMIC DNA]</scope>
    <source>
        <strain evidence="2 3">CCM 8733</strain>
    </source>
</reference>
<sequence>MVQTNTVVQTNIVVQTNKLENIDTLTVHNAKAALVQGYDAITAGQTVFDFGSVKVADSSAVAVLLAWQRAARSAGVVLSYVNLPDSLKSLAALYGVDAFLVDTPANLHHH</sequence>
<dbReference type="Pfam" id="PF13466">
    <property type="entry name" value="STAS_2"/>
    <property type="match status" value="1"/>
</dbReference>
<keyword evidence="3" id="KW-1185">Reference proteome</keyword>
<proteinExistence type="predicted"/>
<dbReference type="InterPro" id="IPR036513">
    <property type="entry name" value="STAS_dom_sf"/>
</dbReference>
<evidence type="ECO:0000313" key="2">
    <source>
        <dbReference type="EMBL" id="NHZ89763.1"/>
    </source>
</evidence>
<protein>
    <submittedName>
        <fullName evidence="2">STAS domain-containing protein</fullName>
    </submittedName>
</protein>
<dbReference type="Gene3D" id="3.30.750.24">
    <property type="entry name" value="STAS domain"/>
    <property type="match status" value="1"/>
</dbReference>